<feature type="region of interest" description="Disordered" evidence="1">
    <location>
        <begin position="1"/>
        <end position="47"/>
    </location>
</feature>
<gene>
    <name evidence="2" type="primary">flaG</name>
    <name evidence="2" type="ORF">CMUC_1308</name>
</gene>
<dbReference type="Gene3D" id="3.30.160.170">
    <property type="entry name" value="FlaG-like"/>
    <property type="match status" value="1"/>
</dbReference>
<dbReference type="EMBL" id="CP012542">
    <property type="protein sequence ID" value="QCD45073.1"/>
    <property type="molecule type" value="Genomic_DNA"/>
</dbReference>
<dbReference type="PANTHER" id="PTHR37166">
    <property type="entry name" value="PROTEIN FLAG"/>
    <property type="match status" value="1"/>
</dbReference>
<dbReference type="Proteomes" id="UP000503264">
    <property type="component" value="Chromosome"/>
</dbReference>
<dbReference type="RefSeq" id="WP_171993932.1">
    <property type="nucleotide sequence ID" value="NZ_CP012542.1"/>
</dbReference>
<dbReference type="PANTHER" id="PTHR37166:SF1">
    <property type="entry name" value="PROTEIN FLAG"/>
    <property type="match status" value="1"/>
</dbReference>
<accession>A0A6G5QH94</accession>
<dbReference type="AlphaFoldDB" id="A0A6G5QH94"/>
<dbReference type="Pfam" id="PF03646">
    <property type="entry name" value="FlaG"/>
    <property type="match status" value="1"/>
</dbReference>
<sequence length="121" mass="13711">MEIGSNNPITQTSIPMQNVSSTGHNLQTREIENVSKSNELDGLNQDELKNKMKDVTKELNTQMERLETNIRFDYDGDVNLMIVKVTEASTGEVIRELPTKEALKISKHFKESIGLLFDKES</sequence>
<feature type="compositionally biased region" description="Polar residues" evidence="1">
    <location>
        <begin position="1"/>
        <end position="26"/>
    </location>
</feature>
<organism evidence="2 3">
    <name type="scientific">Campylobacter mucosalis CCUG 21559</name>
    <dbReference type="NCBI Taxonomy" id="1032067"/>
    <lineage>
        <taxon>Bacteria</taxon>
        <taxon>Pseudomonadati</taxon>
        <taxon>Campylobacterota</taxon>
        <taxon>Epsilonproteobacteria</taxon>
        <taxon>Campylobacterales</taxon>
        <taxon>Campylobacteraceae</taxon>
        <taxon>Campylobacter</taxon>
    </lineage>
</organism>
<evidence type="ECO:0000313" key="2">
    <source>
        <dbReference type="EMBL" id="QCD45073.1"/>
    </source>
</evidence>
<keyword evidence="2" id="KW-0969">Cilium</keyword>
<evidence type="ECO:0000313" key="3">
    <source>
        <dbReference type="Proteomes" id="UP000503264"/>
    </source>
</evidence>
<keyword evidence="3" id="KW-1185">Reference proteome</keyword>
<reference evidence="2 3" key="1">
    <citation type="submission" date="2016-07" db="EMBL/GenBank/DDBJ databases">
        <title>Comparative genomics of the Campylobacter concisus group.</title>
        <authorList>
            <person name="Miller W.G."/>
            <person name="Yee E."/>
            <person name="Chapman M.H."/>
            <person name="Huynh S."/>
            <person name="Bono J.L."/>
            <person name="On S.L.W."/>
            <person name="StLeger J."/>
            <person name="Foster G."/>
            <person name="Parker C.T."/>
        </authorList>
    </citation>
    <scope>NUCLEOTIDE SEQUENCE [LARGE SCALE GENOMIC DNA]</scope>
    <source>
        <strain evidence="2 3">CCUG 21559</strain>
    </source>
</reference>
<name>A0A6G5QH94_9BACT</name>
<dbReference type="SUPFAM" id="SSF160214">
    <property type="entry name" value="FlaG-like"/>
    <property type="match status" value="1"/>
</dbReference>
<keyword evidence="2" id="KW-0282">Flagellum</keyword>
<proteinExistence type="predicted"/>
<evidence type="ECO:0000256" key="1">
    <source>
        <dbReference type="SAM" id="MobiDB-lite"/>
    </source>
</evidence>
<protein>
    <submittedName>
        <fullName evidence="2">Flagellar protein FlaG</fullName>
    </submittedName>
</protein>
<keyword evidence="2" id="KW-0966">Cell projection</keyword>
<dbReference type="InterPro" id="IPR005186">
    <property type="entry name" value="FlaG"/>
</dbReference>
<dbReference type="InterPro" id="IPR035924">
    <property type="entry name" value="FlaG-like_sf"/>
</dbReference>